<evidence type="ECO:0000256" key="1">
    <source>
        <dbReference type="SAM" id="MobiDB-lite"/>
    </source>
</evidence>
<reference evidence="3" key="1">
    <citation type="submission" date="2016-10" db="EMBL/GenBank/DDBJ databases">
        <authorList>
            <person name="Varghese N."/>
            <person name="Submissions S."/>
        </authorList>
    </citation>
    <scope>NUCLEOTIDE SEQUENCE [LARGE SCALE GENOMIC DNA]</scope>
    <source>
        <strain evidence="3">CGMCC 1.10329</strain>
    </source>
</reference>
<accession>A0A1I5TDJ7</accession>
<dbReference type="AlphaFoldDB" id="A0A1I5TDJ7"/>
<evidence type="ECO:0000313" key="2">
    <source>
        <dbReference type="EMBL" id="SFP81090.1"/>
    </source>
</evidence>
<keyword evidence="3" id="KW-1185">Reference proteome</keyword>
<feature type="region of interest" description="Disordered" evidence="1">
    <location>
        <begin position="130"/>
        <end position="179"/>
    </location>
</feature>
<organism evidence="2 3">
    <name type="scientific">Halolamina pelagica</name>
    <dbReference type="NCBI Taxonomy" id="699431"/>
    <lineage>
        <taxon>Archaea</taxon>
        <taxon>Methanobacteriati</taxon>
        <taxon>Methanobacteriota</taxon>
        <taxon>Stenosarchaea group</taxon>
        <taxon>Halobacteria</taxon>
        <taxon>Halobacteriales</taxon>
        <taxon>Haloferacaceae</taxon>
    </lineage>
</organism>
<dbReference type="Proteomes" id="UP000183769">
    <property type="component" value="Unassembled WGS sequence"/>
</dbReference>
<dbReference type="EMBL" id="FOXI01000009">
    <property type="protein sequence ID" value="SFP81090.1"/>
    <property type="molecule type" value="Genomic_DNA"/>
</dbReference>
<name>A0A1I5TDJ7_9EURY</name>
<gene>
    <name evidence="2" type="ORF">SAMN05216277_10928</name>
</gene>
<sequence length="355" mass="40462">MPTLRNATTKPGWFIRWKPHPDHGRPSTYQITNRARRLLRDMGYLVPNEGDEIEIPHSLCRPLRILGDLHFENEESPGDVEIDQAPSIPTNSGGELPPKKEVELRKFIKKHPRLTEEKEEELTEDLNRLNSDVDLQSDSKSPPSDGPAGEVNIDPDDFFSGGNGLSPESEEVLQNNEPVNVGEDIPELVEEEIGQISYEEYYESISEVSGHKESLREFDKHPRDFEYIRPEDGALRYGIGWVDHYESGKCSLSVLDGRQDADMADIKFKFTTLGNSEISLFKHEIHIDDSQFVHWSVTADEENISEGPTDSDAVSGEEFHRILHDRNWLLEVIEEFVSGLENVEIQDPVEWKGFD</sequence>
<proteinExistence type="predicted"/>
<feature type="compositionally biased region" description="Polar residues" evidence="1">
    <location>
        <begin position="130"/>
        <end position="142"/>
    </location>
</feature>
<protein>
    <submittedName>
        <fullName evidence="2">Uncharacterized protein</fullName>
    </submittedName>
</protein>
<feature type="region of interest" description="Disordered" evidence="1">
    <location>
        <begin position="75"/>
        <end position="102"/>
    </location>
</feature>
<evidence type="ECO:0000313" key="3">
    <source>
        <dbReference type="Proteomes" id="UP000183769"/>
    </source>
</evidence>